<dbReference type="Pfam" id="PF11396">
    <property type="entry name" value="PepSY_like"/>
    <property type="match status" value="1"/>
</dbReference>
<organism evidence="2 3">
    <name type="scientific">Coprobacter fastidiosus NSB1 = JCM 33896</name>
    <dbReference type="NCBI Taxonomy" id="1349822"/>
    <lineage>
        <taxon>Bacteria</taxon>
        <taxon>Pseudomonadati</taxon>
        <taxon>Bacteroidota</taxon>
        <taxon>Bacteroidia</taxon>
        <taxon>Bacteroidales</taxon>
        <taxon>Barnesiellaceae</taxon>
        <taxon>Coprobacter</taxon>
    </lineage>
</organism>
<keyword evidence="3" id="KW-1185">Reference proteome</keyword>
<sequence length="154" mass="17313">MKLKSIGIVTILLFSVMGIFFSCDDDDKKIVYNNLPVESRHFIENYFSGVDVASVEKEDGEPHYKVELANGFVLRFYRNGGWQEVDGNGVEIPGPVLYDLLPGAILTYVAQEYPDASIVEISQHSYGYEVNLETQPEVKLKFNRDGGIITEIVD</sequence>
<evidence type="ECO:0000259" key="1">
    <source>
        <dbReference type="Pfam" id="PF11396"/>
    </source>
</evidence>
<evidence type="ECO:0000313" key="3">
    <source>
        <dbReference type="Proteomes" id="UP000269493"/>
    </source>
</evidence>
<comment type="caution">
    <text evidence="2">The sequence shown here is derived from an EMBL/GenBank/DDBJ whole genome shotgun (WGS) entry which is preliminary data.</text>
</comment>
<dbReference type="Proteomes" id="UP000269493">
    <property type="component" value="Unassembled WGS sequence"/>
</dbReference>
<dbReference type="OrthoDB" id="997012at2"/>
<dbReference type="EMBL" id="RBXN01000006">
    <property type="protein sequence ID" value="RKT50964.1"/>
    <property type="molecule type" value="Genomic_DNA"/>
</dbReference>
<dbReference type="PROSITE" id="PS51257">
    <property type="entry name" value="PROKAR_LIPOPROTEIN"/>
    <property type="match status" value="1"/>
</dbReference>
<gene>
    <name evidence="2" type="ORF">BC742_1924</name>
</gene>
<proteinExistence type="predicted"/>
<feature type="domain" description="Putative beta-lactamase-inhibitor-like PepSY-like" evidence="1">
    <location>
        <begin position="64"/>
        <end position="149"/>
    </location>
</feature>
<dbReference type="AlphaFoldDB" id="A0A495VNR7"/>
<dbReference type="InterPro" id="IPR021533">
    <property type="entry name" value="PepSY-like"/>
</dbReference>
<name>A0A495VNR7_9BACT</name>
<dbReference type="RefSeq" id="WP_022600318.1">
    <property type="nucleotide sequence ID" value="NZ_KI440782.1"/>
</dbReference>
<dbReference type="Gene3D" id="3.40.1420.30">
    <property type="match status" value="1"/>
</dbReference>
<accession>A0A495VNR7</accession>
<dbReference type="GeneID" id="92929582"/>
<protein>
    <submittedName>
        <fullName evidence="2">Putative PepSY-like beta-lactamase-inhibitor</fullName>
    </submittedName>
</protein>
<dbReference type="SUPFAM" id="SSF160574">
    <property type="entry name" value="BT0923-like"/>
    <property type="match status" value="1"/>
</dbReference>
<evidence type="ECO:0000313" key="2">
    <source>
        <dbReference type="EMBL" id="RKT50964.1"/>
    </source>
</evidence>
<reference evidence="2 3" key="1">
    <citation type="submission" date="2018-10" db="EMBL/GenBank/DDBJ databases">
        <title>Genomic Encyclopedia of Archaeal and Bacterial Type Strains, Phase II (KMG-II): from individual species to whole genera.</title>
        <authorList>
            <person name="Goeker M."/>
        </authorList>
    </citation>
    <scope>NUCLEOTIDE SEQUENCE [LARGE SCALE GENOMIC DNA]</scope>
    <source>
        <strain evidence="2 3">NSB1</strain>
    </source>
</reference>